<dbReference type="EMBL" id="DSBT01000069">
    <property type="protein sequence ID" value="HDP77021.1"/>
    <property type="molecule type" value="Genomic_DNA"/>
</dbReference>
<dbReference type="Gene3D" id="3.20.20.70">
    <property type="entry name" value="Aldolase class I"/>
    <property type="match status" value="1"/>
</dbReference>
<evidence type="ECO:0000256" key="4">
    <source>
        <dbReference type="PIRNR" id="PIRNR001365"/>
    </source>
</evidence>
<comment type="caution">
    <text evidence="7">The sequence shown here is derived from an EMBL/GenBank/DDBJ whole genome shotgun (WGS) entry which is preliminary data.</text>
</comment>
<evidence type="ECO:0000256" key="5">
    <source>
        <dbReference type="PIRSR" id="PIRSR001365-1"/>
    </source>
</evidence>
<dbReference type="PROSITE" id="PS00666">
    <property type="entry name" value="DHDPS_2"/>
    <property type="match status" value="1"/>
</dbReference>
<dbReference type="PIRSF" id="PIRSF001365">
    <property type="entry name" value="DHDPS"/>
    <property type="match status" value="1"/>
</dbReference>
<dbReference type="InterPro" id="IPR002220">
    <property type="entry name" value="DapA-like"/>
</dbReference>
<dbReference type="Proteomes" id="UP000886198">
    <property type="component" value="Unassembled WGS sequence"/>
</dbReference>
<evidence type="ECO:0000256" key="1">
    <source>
        <dbReference type="ARBA" id="ARBA00007592"/>
    </source>
</evidence>
<dbReference type="PANTHER" id="PTHR12128">
    <property type="entry name" value="DIHYDRODIPICOLINATE SYNTHASE"/>
    <property type="match status" value="1"/>
</dbReference>
<feature type="binding site" evidence="6">
    <location>
        <position position="50"/>
    </location>
    <ligand>
        <name>pyruvate</name>
        <dbReference type="ChEBI" id="CHEBI:15361"/>
    </ligand>
</feature>
<evidence type="ECO:0000313" key="7">
    <source>
        <dbReference type="EMBL" id="HDP77021.1"/>
    </source>
</evidence>
<protein>
    <submittedName>
        <fullName evidence="7">Dihydrodipicolinate synthase family protein</fullName>
    </submittedName>
</protein>
<keyword evidence="2 4" id="KW-0456">Lyase</keyword>
<dbReference type="InterPro" id="IPR020625">
    <property type="entry name" value="Schiff_base-form_aldolases_AS"/>
</dbReference>
<accession>A0A7C1GRL6</accession>
<dbReference type="AlphaFoldDB" id="A0A7C1GRL6"/>
<feature type="binding site" evidence="6">
    <location>
        <position position="210"/>
    </location>
    <ligand>
        <name>pyruvate</name>
        <dbReference type="ChEBI" id="CHEBI:15361"/>
    </ligand>
</feature>
<keyword evidence="3" id="KW-0704">Schiff base</keyword>
<dbReference type="SUPFAM" id="SSF51569">
    <property type="entry name" value="Aldolase"/>
    <property type="match status" value="1"/>
</dbReference>
<dbReference type="GO" id="GO:0008840">
    <property type="term" value="F:4-hydroxy-tetrahydrodipicolinate synthase activity"/>
    <property type="evidence" value="ECO:0007669"/>
    <property type="project" value="TreeGrafter"/>
</dbReference>
<dbReference type="InterPro" id="IPR020624">
    <property type="entry name" value="Schiff_base-form_aldolases_CS"/>
</dbReference>
<feature type="active site" description="Proton donor/acceptor" evidence="5">
    <location>
        <position position="139"/>
    </location>
</feature>
<feature type="active site" description="Schiff-base intermediate with substrate" evidence="5">
    <location>
        <position position="168"/>
    </location>
</feature>
<evidence type="ECO:0000256" key="2">
    <source>
        <dbReference type="ARBA" id="ARBA00023239"/>
    </source>
</evidence>
<evidence type="ECO:0000256" key="6">
    <source>
        <dbReference type="PIRSR" id="PIRSR001365-2"/>
    </source>
</evidence>
<dbReference type="GO" id="GO:0044281">
    <property type="term" value="P:small molecule metabolic process"/>
    <property type="evidence" value="ECO:0007669"/>
    <property type="project" value="UniProtKB-ARBA"/>
</dbReference>
<dbReference type="PRINTS" id="PR00146">
    <property type="entry name" value="DHPICSNTHASE"/>
</dbReference>
<dbReference type="PANTHER" id="PTHR12128:SF66">
    <property type="entry name" value="4-HYDROXY-2-OXOGLUTARATE ALDOLASE, MITOCHONDRIAL"/>
    <property type="match status" value="1"/>
</dbReference>
<evidence type="ECO:0000256" key="3">
    <source>
        <dbReference type="ARBA" id="ARBA00023270"/>
    </source>
</evidence>
<name>A0A7C1GRL6_9BACT</name>
<dbReference type="PROSITE" id="PS00665">
    <property type="entry name" value="DHDPS_1"/>
    <property type="match status" value="1"/>
</dbReference>
<sequence length="303" mass="32715">MVSRLLEGVGVAPLTPMNDDGSCVEYNAIESYVDFLAEKGVDGIFVLGTTGEGTSLPLAERKKTLESFLDANKGRMTVVSHCGAAVIEDIIELLKHSKECGADAAAVVSPFFFNHKQEELFSFYDKIADAVSDFPLYIYNIPSLTKNPVSVDVIARLHEKHKNIVGLKDSSGDFVNSLTVIQALPSTFSTVVGCDAAFASVLIAGAKGCVSGPGAVFPEFFVKVRDAVKDGDFDKAFDYQKSLTKLTMAVGNGANIPYMKHVLERRGLKMGSVKTPLKKLENSEVESLDSNLVKVMEDLGIDF</sequence>
<dbReference type="Pfam" id="PF00701">
    <property type="entry name" value="DHDPS"/>
    <property type="match status" value="1"/>
</dbReference>
<organism evidence="7">
    <name type="scientific">Mesotoga infera</name>
    <dbReference type="NCBI Taxonomy" id="1236046"/>
    <lineage>
        <taxon>Bacteria</taxon>
        <taxon>Thermotogati</taxon>
        <taxon>Thermotogota</taxon>
        <taxon>Thermotogae</taxon>
        <taxon>Kosmotogales</taxon>
        <taxon>Kosmotogaceae</taxon>
        <taxon>Mesotoga</taxon>
    </lineage>
</organism>
<dbReference type="CDD" id="cd00408">
    <property type="entry name" value="DHDPS-like"/>
    <property type="match status" value="1"/>
</dbReference>
<dbReference type="InterPro" id="IPR013785">
    <property type="entry name" value="Aldolase_TIM"/>
</dbReference>
<dbReference type="SMART" id="SM01130">
    <property type="entry name" value="DHDPS"/>
    <property type="match status" value="1"/>
</dbReference>
<proteinExistence type="inferred from homology"/>
<reference evidence="7" key="1">
    <citation type="journal article" date="2020" name="mSystems">
        <title>Genome- and Community-Level Interaction Insights into Carbon Utilization and Element Cycling Functions of Hydrothermarchaeota in Hydrothermal Sediment.</title>
        <authorList>
            <person name="Zhou Z."/>
            <person name="Liu Y."/>
            <person name="Xu W."/>
            <person name="Pan J."/>
            <person name="Luo Z.H."/>
            <person name="Li M."/>
        </authorList>
    </citation>
    <scope>NUCLEOTIDE SEQUENCE [LARGE SCALE GENOMIC DNA]</scope>
    <source>
        <strain evidence="7">SpSt-1179</strain>
    </source>
</reference>
<gene>
    <name evidence="7" type="ORF">ENN47_02320</name>
</gene>
<comment type="similarity">
    <text evidence="1 4">Belongs to the DapA family.</text>
</comment>